<name>X0YUN9_9ZZZZ</name>
<gene>
    <name evidence="1" type="ORF">S01H4_17220</name>
</gene>
<dbReference type="EMBL" id="BART01007578">
    <property type="protein sequence ID" value="GAG59950.1"/>
    <property type="molecule type" value="Genomic_DNA"/>
</dbReference>
<reference evidence="1" key="1">
    <citation type="journal article" date="2014" name="Front. Microbiol.">
        <title>High frequency of phylogenetically diverse reductive dehalogenase-homologous genes in deep subseafloor sedimentary metagenomes.</title>
        <authorList>
            <person name="Kawai M."/>
            <person name="Futagami T."/>
            <person name="Toyoda A."/>
            <person name="Takaki Y."/>
            <person name="Nishi S."/>
            <person name="Hori S."/>
            <person name="Arai W."/>
            <person name="Tsubouchi T."/>
            <person name="Morono Y."/>
            <person name="Uchiyama I."/>
            <person name="Ito T."/>
            <person name="Fujiyama A."/>
            <person name="Inagaki F."/>
            <person name="Takami H."/>
        </authorList>
    </citation>
    <scope>NUCLEOTIDE SEQUENCE</scope>
    <source>
        <strain evidence="1">Expedition CK06-06</strain>
    </source>
</reference>
<evidence type="ECO:0000313" key="1">
    <source>
        <dbReference type="EMBL" id="GAG59950.1"/>
    </source>
</evidence>
<proteinExistence type="predicted"/>
<protein>
    <submittedName>
        <fullName evidence="1">Uncharacterized protein</fullName>
    </submittedName>
</protein>
<feature type="non-terminal residue" evidence="1">
    <location>
        <position position="71"/>
    </location>
</feature>
<organism evidence="1">
    <name type="scientific">marine sediment metagenome</name>
    <dbReference type="NCBI Taxonomy" id="412755"/>
    <lineage>
        <taxon>unclassified sequences</taxon>
        <taxon>metagenomes</taxon>
        <taxon>ecological metagenomes</taxon>
    </lineage>
</organism>
<sequence length="71" mass="8084">MKDLEQLKKDALGFPERAKRMIVHDATTLTIANEFIREVKGLIKAVSDSYDPIISHATAEKKKYINPLRES</sequence>
<dbReference type="AlphaFoldDB" id="X0YUN9"/>
<accession>X0YUN9</accession>
<comment type="caution">
    <text evidence="1">The sequence shown here is derived from an EMBL/GenBank/DDBJ whole genome shotgun (WGS) entry which is preliminary data.</text>
</comment>